<evidence type="ECO:0000256" key="5">
    <source>
        <dbReference type="ARBA" id="ARBA00022737"/>
    </source>
</evidence>
<dbReference type="InterPro" id="IPR003591">
    <property type="entry name" value="Leu-rich_rpt_typical-subtyp"/>
</dbReference>
<dbReference type="Proteomes" id="UP000618445">
    <property type="component" value="Unassembled WGS sequence"/>
</dbReference>
<dbReference type="InterPro" id="IPR032675">
    <property type="entry name" value="LRR_dom_sf"/>
</dbReference>
<dbReference type="EMBL" id="JACJQY010000001">
    <property type="protein sequence ID" value="MBD2315248.1"/>
    <property type="molecule type" value="Genomic_DNA"/>
</dbReference>
<accession>A0ABR8C3D8</accession>
<feature type="domain" description="Roc" evidence="12">
    <location>
        <begin position="504"/>
        <end position="684"/>
    </location>
</feature>
<keyword evidence="4" id="KW-0808">Transferase</keyword>
<sequence>MLPSELEELIEQAAREEWEELNLAGQGIEVLPAAIGNCKSLKKLVLGKITEYRILKNRLQTLPIELAKLPNLQSLDLSSNDIDKIPEVIGQLCNLQFLDLSNNRISHFPEAIINLIHLQSLDLRNNSIDEIPESITQLSNLQSLYLSSNKLSEFSIITRLFNLQLLDLSDNCLSDIPNTIMKLINLQSLDLRSNYISQIANGITKLSNLQFLDLSSNKIEYFPNSIIGLKRLQSLNLNNNNINKFPESITKLSNLKSLDLRNNGILEFPESITKLSKLQALDLRSNYISEIPESITQLNSLQSLHLSDNRLNRFPESIARLKNLQSLYLSDNNLSQIPDVISDLANLKILHLNSNNLSYFPRAITGLVNLQFLDLGGDQTRHNSIKEIPEEISRLTNLQFLNLGFNRISNIPEALAQLINLQFLDLKNNKIIEHFPEVITKLPALESLELQENKIEILPPSIAKLLKLSYLGLSKNPIQIPPLELTKKGITAIREYFQQLETEGVDYLYEAKLLIVGEGGAGKTSLANKIINPNYQLCKEDTTKGIEVLRWSFVREDENRFFVNIWDFGGQEIYHTTHQFFLSKRSLYILVADNRKEDTDFYYWLSIIELLGENSPILIVKNEKENRKRELPSNLRSDFRSLKEDIPTNLADNYNLEKIIDACKYQMNQLPHIGDLLPKTWVKVRTALEQDSRNYISYMDYIQICEENGYKEGTYKFKLSEYFHDLGICLHFQDDKTSPLYKTVILKPKWATDAAYAILDSTEVIANFGRFTYKDLSQIWSNEEYREMYAELLELMQKFQLCYKIPQTLDSYIAPQLLTKTQPNYLWDERNNLILLYTYDFMPKGIVCQFIVSMHEYIEKDTENKQIVWRSGVIIHKREYAITRAEVIENYGKREIKIRVSGKNKRDLLTVVTHELDKIHSSYTRLADKFKKLIPCNCNTCGGSQNPHFYDFANLKRRYENRKYTVECDISYESVNVISLIDDAGARSMLYKSFEDENKRLDNQLSNSASVNIYVNQNQEETVSNSETTLNFHNSVGQVNTGNITVAGDNIGTQNNYSSNLSQAAKEIKELLDQLSEEYNPNTEKGQNSIKNEALKVIKNDSTLQQKIVNALKEGSVTALEEAINHPVAKTVIAATKGFLEG</sequence>
<keyword evidence="9" id="KW-0342">GTP-binding</keyword>
<dbReference type="RefSeq" id="WP_190575220.1">
    <property type="nucleotide sequence ID" value="NZ_CAWPQU010000001.1"/>
</dbReference>
<dbReference type="InterPro" id="IPR027417">
    <property type="entry name" value="P-loop_NTPase"/>
</dbReference>
<dbReference type="SMART" id="SM00369">
    <property type="entry name" value="LRR_TYP"/>
    <property type="match status" value="16"/>
</dbReference>
<dbReference type="InterPro" id="IPR057263">
    <property type="entry name" value="COR-B"/>
</dbReference>
<comment type="caution">
    <text evidence="13">The sequence shown here is derived from an EMBL/GenBank/DDBJ whole genome shotgun (WGS) entry which is preliminary data.</text>
</comment>
<evidence type="ECO:0000256" key="8">
    <source>
        <dbReference type="ARBA" id="ARBA00022840"/>
    </source>
</evidence>
<dbReference type="InterPro" id="IPR050715">
    <property type="entry name" value="LRR-SigEffector_domain"/>
</dbReference>
<dbReference type="InterPro" id="IPR055414">
    <property type="entry name" value="LRR_R13L4/SHOC2-like"/>
</dbReference>
<dbReference type="Pfam" id="PF25497">
    <property type="entry name" value="COR-B"/>
    <property type="match status" value="1"/>
</dbReference>
<evidence type="ECO:0000256" key="3">
    <source>
        <dbReference type="ARBA" id="ARBA00022614"/>
    </source>
</evidence>
<dbReference type="Pfam" id="PF08477">
    <property type="entry name" value="Roc"/>
    <property type="match status" value="1"/>
</dbReference>
<dbReference type="PRINTS" id="PR00449">
    <property type="entry name" value="RASTRNSFRMNG"/>
</dbReference>
<dbReference type="PRINTS" id="PR00019">
    <property type="entry name" value="LEURICHRPT"/>
</dbReference>
<keyword evidence="8" id="KW-0067">ATP-binding</keyword>
<evidence type="ECO:0000313" key="13">
    <source>
        <dbReference type="EMBL" id="MBD2315248.1"/>
    </source>
</evidence>
<proteinExistence type="predicted"/>
<keyword evidence="6" id="KW-0547">Nucleotide-binding</keyword>
<keyword evidence="3" id="KW-0433">Leucine-rich repeat</keyword>
<dbReference type="SUPFAM" id="SSF52047">
    <property type="entry name" value="RNI-like"/>
    <property type="match status" value="2"/>
</dbReference>
<dbReference type="InterPro" id="IPR020859">
    <property type="entry name" value="ROC"/>
</dbReference>
<dbReference type="InterPro" id="IPR032171">
    <property type="entry name" value="COR-A"/>
</dbReference>
<dbReference type="Pfam" id="PF13516">
    <property type="entry name" value="LRR_6"/>
    <property type="match status" value="1"/>
</dbReference>
<evidence type="ECO:0000256" key="10">
    <source>
        <dbReference type="ARBA" id="ARBA00047899"/>
    </source>
</evidence>
<dbReference type="Gene3D" id="3.80.10.10">
    <property type="entry name" value="Ribonuclease Inhibitor"/>
    <property type="match status" value="4"/>
</dbReference>
<dbReference type="Gene3D" id="3.40.50.300">
    <property type="entry name" value="P-loop containing nucleotide triphosphate hydrolases"/>
    <property type="match status" value="1"/>
</dbReference>
<comment type="catalytic activity">
    <reaction evidence="11">
        <text>L-seryl-[protein] + ATP = O-phospho-L-seryl-[protein] + ADP + H(+)</text>
        <dbReference type="Rhea" id="RHEA:17989"/>
        <dbReference type="Rhea" id="RHEA-COMP:9863"/>
        <dbReference type="Rhea" id="RHEA-COMP:11604"/>
        <dbReference type="ChEBI" id="CHEBI:15378"/>
        <dbReference type="ChEBI" id="CHEBI:29999"/>
        <dbReference type="ChEBI" id="CHEBI:30616"/>
        <dbReference type="ChEBI" id="CHEBI:83421"/>
        <dbReference type="ChEBI" id="CHEBI:456216"/>
        <dbReference type="EC" id="2.7.11.1"/>
    </reaction>
</comment>
<keyword evidence="5" id="KW-0677">Repeat</keyword>
<dbReference type="Gene3D" id="3.30.310.200">
    <property type="match status" value="1"/>
</dbReference>
<dbReference type="EC" id="2.7.11.1" evidence="1"/>
<keyword evidence="7" id="KW-0418">Kinase</keyword>
<dbReference type="Gene3D" id="1.10.10.10">
    <property type="entry name" value="Winged helix-like DNA-binding domain superfamily/Winged helix DNA-binding domain"/>
    <property type="match status" value="1"/>
</dbReference>
<evidence type="ECO:0000259" key="12">
    <source>
        <dbReference type="PROSITE" id="PS51424"/>
    </source>
</evidence>
<dbReference type="SMART" id="SM00364">
    <property type="entry name" value="LRR_BAC"/>
    <property type="match status" value="13"/>
</dbReference>
<keyword evidence="2" id="KW-0723">Serine/threonine-protein kinase</keyword>
<keyword evidence="14" id="KW-1185">Reference proteome</keyword>
<evidence type="ECO:0000256" key="2">
    <source>
        <dbReference type="ARBA" id="ARBA00022527"/>
    </source>
</evidence>
<evidence type="ECO:0000256" key="6">
    <source>
        <dbReference type="ARBA" id="ARBA00022741"/>
    </source>
</evidence>
<dbReference type="Pfam" id="PF16095">
    <property type="entry name" value="COR-A"/>
    <property type="match status" value="1"/>
</dbReference>
<evidence type="ECO:0000256" key="4">
    <source>
        <dbReference type="ARBA" id="ARBA00022679"/>
    </source>
</evidence>
<evidence type="ECO:0000256" key="9">
    <source>
        <dbReference type="ARBA" id="ARBA00023134"/>
    </source>
</evidence>
<comment type="catalytic activity">
    <reaction evidence="10">
        <text>L-threonyl-[protein] + ATP = O-phospho-L-threonyl-[protein] + ADP + H(+)</text>
        <dbReference type="Rhea" id="RHEA:46608"/>
        <dbReference type="Rhea" id="RHEA-COMP:11060"/>
        <dbReference type="Rhea" id="RHEA-COMP:11605"/>
        <dbReference type="ChEBI" id="CHEBI:15378"/>
        <dbReference type="ChEBI" id="CHEBI:30013"/>
        <dbReference type="ChEBI" id="CHEBI:30616"/>
        <dbReference type="ChEBI" id="CHEBI:61977"/>
        <dbReference type="ChEBI" id="CHEBI:456216"/>
        <dbReference type="EC" id="2.7.11.1"/>
    </reaction>
</comment>
<reference evidence="13 14" key="1">
    <citation type="journal article" date="2020" name="ISME J.">
        <title>Comparative genomics reveals insights into cyanobacterial evolution and habitat adaptation.</title>
        <authorList>
            <person name="Chen M.Y."/>
            <person name="Teng W.K."/>
            <person name="Zhao L."/>
            <person name="Hu C.X."/>
            <person name="Zhou Y.K."/>
            <person name="Han B.P."/>
            <person name="Song L.R."/>
            <person name="Shu W.S."/>
        </authorList>
    </citation>
    <scope>NUCLEOTIDE SEQUENCE [LARGE SCALE GENOMIC DNA]</scope>
    <source>
        <strain evidence="13 14">FACHB-1050</strain>
    </source>
</reference>
<dbReference type="SMART" id="SM00365">
    <property type="entry name" value="LRR_SD22"/>
    <property type="match status" value="13"/>
</dbReference>
<gene>
    <name evidence="13" type="ORF">H6G05_00090</name>
</gene>
<dbReference type="InterPro" id="IPR036388">
    <property type="entry name" value="WH-like_DNA-bd_sf"/>
</dbReference>
<dbReference type="PROSITE" id="PS51450">
    <property type="entry name" value="LRR"/>
    <property type="match status" value="13"/>
</dbReference>
<protein>
    <recommendedName>
        <fullName evidence="1">non-specific serine/threonine protein kinase</fullName>
        <ecNumber evidence="1">2.7.11.1</ecNumber>
    </recommendedName>
</protein>
<dbReference type="Gene3D" id="1.10.10.2200">
    <property type="match status" value="1"/>
</dbReference>
<evidence type="ECO:0000256" key="11">
    <source>
        <dbReference type="ARBA" id="ARBA00048679"/>
    </source>
</evidence>
<evidence type="ECO:0000313" key="14">
    <source>
        <dbReference type="Proteomes" id="UP000618445"/>
    </source>
</evidence>
<name>A0ABR8C3D8_9CYAN</name>
<dbReference type="Pfam" id="PF23598">
    <property type="entry name" value="LRR_14"/>
    <property type="match status" value="2"/>
</dbReference>
<dbReference type="SUPFAM" id="SSF52540">
    <property type="entry name" value="P-loop containing nucleoside triphosphate hydrolases"/>
    <property type="match status" value="1"/>
</dbReference>
<organism evidence="13 14">
    <name type="scientific">Phormidium tenue FACHB-1050</name>
    <dbReference type="NCBI Taxonomy" id="2692857"/>
    <lineage>
        <taxon>Bacteria</taxon>
        <taxon>Bacillati</taxon>
        <taxon>Cyanobacteriota</taxon>
        <taxon>Cyanophyceae</taxon>
        <taxon>Oscillatoriophycideae</taxon>
        <taxon>Oscillatoriales</taxon>
        <taxon>Oscillatoriaceae</taxon>
        <taxon>Phormidium</taxon>
    </lineage>
</organism>
<evidence type="ECO:0000256" key="7">
    <source>
        <dbReference type="ARBA" id="ARBA00022777"/>
    </source>
</evidence>
<dbReference type="PANTHER" id="PTHR45752:SF187">
    <property type="entry name" value="LEUCINE-RICH REPEAT AND IQ DOMAIN-CONTAINING PROTEIN 4"/>
    <property type="match status" value="1"/>
</dbReference>
<dbReference type="InterPro" id="IPR001611">
    <property type="entry name" value="Leu-rich_rpt"/>
</dbReference>
<dbReference type="PANTHER" id="PTHR45752">
    <property type="entry name" value="LEUCINE-RICH REPEAT-CONTAINING"/>
    <property type="match status" value="1"/>
</dbReference>
<dbReference type="PROSITE" id="PS51424">
    <property type="entry name" value="ROC"/>
    <property type="match status" value="1"/>
</dbReference>
<evidence type="ECO:0000256" key="1">
    <source>
        <dbReference type="ARBA" id="ARBA00012513"/>
    </source>
</evidence>
<dbReference type="Pfam" id="PF13855">
    <property type="entry name" value="LRR_8"/>
    <property type="match status" value="2"/>
</dbReference>